<dbReference type="Pfam" id="PF00672">
    <property type="entry name" value="HAMP"/>
    <property type="match status" value="1"/>
</dbReference>
<organism evidence="16 17">
    <name type="scientific">Stutzerimonas nosocomialis</name>
    <dbReference type="NCBI Taxonomy" id="1056496"/>
    <lineage>
        <taxon>Bacteria</taxon>
        <taxon>Pseudomonadati</taxon>
        <taxon>Pseudomonadota</taxon>
        <taxon>Gammaproteobacteria</taxon>
        <taxon>Pseudomonadales</taxon>
        <taxon>Pseudomonadaceae</taxon>
        <taxon>Stutzerimonas</taxon>
    </lineage>
</organism>
<dbReference type="Pfam" id="PF16591">
    <property type="entry name" value="HBM"/>
    <property type="match status" value="1"/>
</dbReference>
<evidence type="ECO:0000313" key="16">
    <source>
        <dbReference type="EMBL" id="TLX61680.1"/>
    </source>
</evidence>
<dbReference type="PROSITE" id="PS50192">
    <property type="entry name" value="T_SNARE"/>
    <property type="match status" value="1"/>
</dbReference>
<dbReference type="EMBL" id="QLAG01000037">
    <property type="protein sequence ID" value="TLX61680.1"/>
    <property type="molecule type" value="Genomic_DNA"/>
</dbReference>
<keyword evidence="6 11" id="KW-0472">Membrane</keyword>
<sequence length="646" mass="69247">MYQWSEKRLADLSVANKLIVGFGLVLLLTCLVAALSVRSLDQVAEGNRNLLMVEELQQLVLQARSERILFGIAGEKRHADKVIELTEEMQARLESFVGTLDSPSSLAIARELQNTLPAYRNALQRMVEIRTGREQIRGVLVKSAEQTLAGFNALQERLYTSLRNDPYASGLIDQVRETEALNKQVLNIRYLVRGFIFQQTPQSQQLASDALDQLFKAAEASRNRLPAPVAADLVSTLEALRTYQASVGAFGESLSSGRDVDAGLVKLADSLRTNAKALLDDRQAALAEATRQAIRQVVLVAAAALVLGLLAALAIGSQVIRPLRHTLGLAGRIAQGDLSAQATTGRRDELGQLQNAMAEMAGSLRDLVGRIGSGVSRITHSAESLSTITEQTSAGVNSQKVETDQVATAMQEMVATVQEVARNAEEASQAARLADQQAKQGDKVVSTAIDGIEQLARGVERSAEAMERLKAESERIGSVLDVIKSVAEQTNLLALNAAIEAARAGEAGRGFAVVADEVRGLAKRTQQSTSEIEALIAGLQQGAQQAMATMHDSRSLTASTVDLTREAGLALATITQTVSQIQNMNLQIAAAAEQQSSVADEINRSVVNVREVAEQSASSSEETAASSTELARLGNELQQQVARFRL</sequence>
<dbReference type="SMART" id="SM00304">
    <property type="entry name" value="HAMP"/>
    <property type="match status" value="2"/>
</dbReference>
<dbReference type="GO" id="GO:0005886">
    <property type="term" value="C:plasma membrane"/>
    <property type="evidence" value="ECO:0007669"/>
    <property type="project" value="UniProtKB-SubCell"/>
</dbReference>
<evidence type="ECO:0000256" key="9">
    <source>
        <dbReference type="PROSITE-ProRule" id="PRU00284"/>
    </source>
</evidence>
<dbReference type="PROSITE" id="PS50111">
    <property type="entry name" value="CHEMOTAXIS_TRANSDUC_2"/>
    <property type="match status" value="1"/>
</dbReference>
<dbReference type="InterPro" id="IPR000727">
    <property type="entry name" value="T_SNARE_dom"/>
</dbReference>
<name>A0A5R9Q9K5_9GAMM</name>
<evidence type="ECO:0000259" key="15">
    <source>
        <dbReference type="PROSITE" id="PS51753"/>
    </source>
</evidence>
<dbReference type="GO" id="GO:0007165">
    <property type="term" value="P:signal transduction"/>
    <property type="evidence" value="ECO:0007669"/>
    <property type="project" value="UniProtKB-KW"/>
</dbReference>
<feature type="coiled-coil region" evidence="10">
    <location>
        <begin position="410"/>
        <end position="472"/>
    </location>
</feature>
<dbReference type="GO" id="GO:0006935">
    <property type="term" value="P:chemotaxis"/>
    <property type="evidence" value="ECO:0007669"/>
    <property type="project" value="UniProtKB-KW"/>
</dbReference>
<feature type="domain" description="T-SNARE coiled-coil homology" evidence="13">
    <location>
        <begin position="561"/>
        <end position="623"/>
    </location>
</feature>
<keyword evidence="17" id="KW-1185">Reference proteome</keyword>
<keyword evidence="3" id="KW-1003">Cell membrane</keyword>
<evidence type="ECO:0000256" key="7">
    <source>
        <dbReference type="ARBA" id="ARBA00023224"/>
    </source>
</evidence>
<dbReference type="SMART" id="SM01358">
    <property type="entry name" value="HBM"/>
    <property type="match status" value="1"/>
</dbReference>
<dbReference type="Pfam" id="PF00015">
    <property type="entry name" value="MCPsignal"/>
    <property type="match status" value="1"/>
</dbReference>
<keyword evidence="10" id="KW-0175">Coiled coil</keyword>
<feature type="domain" description="HAMP" evidence="14">
    <location>
        <begin position="317"/>
        <end position="369"/>
    </location>
</feature>
<dbReference type="PANTHER" id="PTHR32089:SF120">
    <property type="entry name" value="METHYL-ACCEPTING CHEMOTAXIS PROTEIN TLPQ"/>
    <property type="match status" value="1"/>
</dbReference>
<dbReference type="Proteomes" id="UP000306753">
    <property type="component" value="Unassembled WGS sequence"/>
</dbReference>
<dbReference type="Gene3D" id="1.20.1440.210">
    <property type="match status" value="1"/>
</dbReference>
<dbReference type="PROSITE" id="PS51753">
    <property type="entry name" value="HBM"/>
    <property type="match status" value="1"/>
</dbReference>
<keyword evidence="5 11" id="KW-1133">Transmembrane helix</keyword>
<evidence type="ECO:0000256" key="1">
    <source>
        <dbReference type="ARBA" id="ARBA00004429"/>
    </source>
</evidence>
<dbReference type="CDD" id="cd11386">
    <property type="entry name" value="MCP_signal"/>
    <property type="match status" value="1"/>
</dbReference>
<dbReference type="RefSeq" id="WP_138412746.1">
    <property type="nucleotide sequence ID" value="NZ_QLAG01000037.1"/>
</dbReference>
<evidence type="ECO:0000256" key="8">
    <source>
        <dbReference type="ARBA" id="ARBA00029447"/>
    </source>
</evidence>
<accession>A0A5R9Q9K5</accession>
<dbReference type="FunFam" id="1.10.287.950:FF:000001">
    <property type="entry name" value="Methyl-accepting chemotaxis sensory transducer"/>
    <property type="match status" value="1"/>
</dbReference>
<evidence type="ECO:0000256" key="2">
    <source>
        <dbReference type="ARBA" id="ARBA00022500"/>
    </source>
</evidence>
<evidence type="ECO:0000256" key="5">
    <source>
        <dbReference type="ARBA" id="ARBA00022989"/>
    </source>
</evidence>
<evidence type="ECO:0000256" key="4">
    <source>
        <dbReference type="ARBA" id="ARBA00022692"/>
    </source>
</evidence>
<feature type="domain" description="Methyl-accepting transducer" evidence="12">
    <location>
        <begin position="374"/>
        <end position="610"/>
    </location>
</feature>
<proteinExistence type="inferred from homology"/>
<comment type="similarity">
    <text evidence="8">Belongs to the methyl-accepting chemotaxis (MCP) protein family.</text>
</comment>
<evidence type="ECO:0000259" key="13">
    <source>
        <dbReference type="PROSITE" id="PS50192"/>
    </source>
</evidence>
<keyword evidence="7 9" id="KW-0807">Transducer</keyword>
<protein>
    <submittedName>
        <fullName evidence="16">Methyl-accepting chemotaxis protein</fullName>
    </submittedName>
</protein>
<dbReference type="SUPFAM" id="SSF58104">
    <property type="entry name" value="Methyl-accepting chemotaxis protein (MCP) signaling domain"/>
    <property type="match status" value="1"/>
</dbReference>
<dbReference type="InterPro" id="IPR003660">
    <property type="entry name" value="HAMP_dom"/>
</dbReference>
<evidence type="ECO:0000256" key="6">
    <source>
        <dbReference type="ARBA" id="ARBA00023136"/>
    </source>
</evidence>
<keyword evidence="2" id="KW-0145">Chemotaxis</keyword>
<reference evidence="16 17" key="1">
    <citation type="journal article" date="2017" name="Eur. J. Clin. Microbiol. Infect. Dis.">
        <title>Uncommonly isolated clinical Pseudomonas: identification and phylogenetic assignation.</title>
        <authorList>
            <person name="Mulet M."/>
            <person name="Gomila M."/>
            <person name="Ramirez A."/>
            <person name="Cardew S."/>
            <person name="Moore E.R."/>
            <person name="Lalucat J."/>
            <person name="Garcia-Valdes E."/>
        </authorList>
    </citation>
    <scope>NUCLEOTIDE SEQUENCE [LARGE SCALE GENOMIC DNA]</scope>
    <source>
        <strain evidence="16 17">SD129</strain>
    </source>
</reference>
<dbReference type="InterPro" id="IPR032255">
    <property type="entry name" value="HBM"/>
</dbReference>
<dbReference type="SMART" id="SM00283">
    <property type="entry name" value="MA"/>
    <property type="match status" value="1"/>
</dbReference>
<gene>
    <name evidence="16" type="ORF">DN820_20250</name>
</gene>
<evidence type="ECO:0000313" key="17">
    <source>
        <dbReference type="Proteomes" id="UP000306753"/>
    </source>
</evidence>
<evidence type="ECO:0000259" key="12">
    <source>
        <dbReference type="PROSITE" id="PS50111"/>
    </source>
</evidence>
<dbReference type="PROSITE" id="PS50885">
    <property type="entry name" value="HAMP"/>
    <property type="match status" value="1"/>
</dbReference>
<keyword evidence="4 11" id="KW-0812">Transmembrane</keyword>
<dbReference type="Gene3D" id="1.10.287.950">
    <property type="entry name" value="Methyl-accepting chemotaxis protein"/>
    <property type="match status" value="1"/>
</dbReference>
<dbReference type="CDD" id="cd06225">
    <property type="entry name" value="HAMP"/>
    <property type="match status" value="1"/>
</dbReference>
<evidence type="ECO:0000256" key="3">
    <source>
        <dbReference type="ARBA" id="ARBA00022519"/>
    </source>
</evidence>
<comment type="subcellular location">
    <subcellularLocation>
        <location evidence="1">Cell inner membrane</location>
        <topology evidence="1">Multi-pass membrane protein</topology>
    </subcellularLocation>
</comment>
<comment type="caution">
    <text evidence="16">The sequence shown here is derived from an EMBL/GenBank/DDBJ whole genome shotgun (WGS) entry which is preliminary data.</text>
</comment>
<evidence type="ECO:0000259" key="14">
    <source>
        <dbReference type="PROSITE" id="PS50885"/>
    </source>
</evidence>
<feature type="transmembrane region" description="Helical" evidence="11">
    <location>
        <begin position="297"/>
        <end position="315"/>
    </location>
</feature>
<dbReference type="InterPro" id="IPR004089">
    <property type="entry name" value="MCPsignal_dom"/>
</dbReference>
<feature type="domain" description="HBM" evidence="15">
    <location>
        <begin position="45"/>
        <end position="290"/>
    </location>
</feature>
<dbReference type="AlphaFoldDB" id="A0A5R9Q9K5"/>
<evidence type="ECO:0000256" key="11">
    <source>
        <dbReference type="SAM" id="Phobius"/>
    </source>
</evidence>
<keyword evidence="3" id="KW-0997">Cell inner membrane</keyword>
<dbReference type="PANTHER" id="PTHR32089">
    <property type="entry name" value="METHYL-ACCEPTING CHEMOTAXIS PROTEIN MCPB"/>
    <property type="match status" value="1"/>
</dbReference>
<evidence type="ECO:0000256" key="10">
    <source>
        <dbReference type="SAM" id="Coils"/>
    </source>
</evidence>